<dbReference type="GO" id="GO:0016567">
    <property type="term" value="P:protein ubiquitination"/>
    <property type="evidence" value="ECO:0007669"/>
    <property type="project" value="InterPro"/>
</dbReference>
<keyword evidence="4" id="KW-1185">Reference proteome</keyword>
<reference evidence="3 4" key="1">
    <citation type="submission" date="2019-07" db="EMBL/GenBank/DDBJ databases">
        <authorList>
            <person name="Jastrzebski P J."/>
            <person name="Paukszto L."/>
            <person name="Jastrzebski P J."/>
        </authorList>
    </citation>
    <scope>NUCLEOTIDE SEQUENCE [LARGE SCALE GENOMIC DNA]</scope>
    <source>
        <strain evidence="3 4">WMS-il1</strain>
    </source>
</reference>
<evidence type="ECO:0000313" key="4">
    <source>
        <dbReference type="Proteomes" id="UP000321570"/>
    </source>
</evidence>
<accession>A0A564YMM8</accession>
<dbReference type="SUPFAM" id="SSF48371">
    <property type="entry name" value="ARM repeat"/>
    <property type="match status" value="1"/>
</dbReference>
<dbReference type="PANTHER" id="PTHR13129">
    <property type="entry name" value="VPRBP PROTEIN-RELATED"/>
    <property type="match status" value="1"/>
</dbReference>
<dbReference type="GO" id="GO:0005634">
    <property type="term" value="C:nucleus"/>
    <property type="evidence" value="ECO:0007669"/>
    <property type="project" value="UniProtKB-SubCell"/>
</dbReference>
<comment type="subcellular location">
    <subcellularLocation>
        <location evidence="1">Nucleus</location>
    </subcellularLocation>
</comment>
<dbReference type="Proteomes" id="UP000321570">
    <property type="component" value="Unassembled WGS sequence"/>
</dbReference>
<feature type="non-terminal residue" evidence="3">
    <location>
        <position position="279"/>
    </location>
</feature>
<keyword evidence="2" id="KW-0539">Nucleus</keyword>
<dbReference type="EMBL" id="CABIJS010000299">
    <property type="protein sequence ID" value="VUZ48541.1"/>
    <property type="molecule type" value="Genomic_DNA"/>
</dbReference>
<proteinExistence type="predicted"/>
<dbReference type="InterPro" id="IPR033270">
    <property type="entry name" value="VPRBP/DCAF1"/>
</dbReference>
<dbReference type="AlphaFoldDB" id="A0A564YMM8"/>
<evidence type="ECO:0000256" key="1">
    <source>
        <dbReference type="ARBA" id="ARBA00004123"/>
    </source>
</evidence>
<evidence type="ECO:0000256" key="2">
    <source>
        <dbReference type="ARBA" id="ARBA00023242"/>
    </source>
</evidence>
<sequence length="279" mass="32007">MSALSENPVRDRFEKLMSQWRSERNQTGYSPVQILSRLAELFEEQANIYYHTDPDPLDDKQVLRKSNESDFSTILHLISGHDSFITRLTEYLLSSENPSDPTVRAAARLFCCIQAGVSLSVTISETDPILSSLYALALSEVEPTNCYALQLLGSMLDNPELLYVTKQRNIELVSVVLKRLVIYSKALDREMVERPTGIDDTDFRKRLGYVCLEPLNTEGKLRLCMIYLTSLAEYQDIMPFMYDGGVLKHVYHFMEPKYSSRDIRLTFEALRLLSNLLCH</sequence>
<dbReference type="GO" id="GO:0080008">
    <property type="term" value="C:Cul4-RING E3 ubiquitin ligase complex"/>
    <property type="evidence" value="ECO:0007669"/>
    <property type="project" value="TreeGrafter"/>
</dbReference>
<protein>
    <submittedName>
        <fullName evidence="3">Uncharacterized protein</fullName>
    </submittedName>
</protein>
<organism evidence="3 4">
    <name type="scientific">Hymenolepis diminuta</name>
    <name type="common">Rat tapeworm</name>
    <dbReference type="NCBI Taxonomy" id="6216"/>
    <lineage>
        <taxon>Eukaryota</taxon>
        <taxon>Metazoa</taxon>
        <taxon>Spiralia</taxon>
        <taxon>Lophotrochozoa</taxon>
        <taxon>Platyhelminthes</taxon>
        <taxon>Cestoda</taxon>
        <taxon>Eucestoda</taxon>
        <taxon>Cyclophyllidea</taxon>
        <taxon>Hymenolepididae</taxon>
        <taxon>Hymenolepis</taxon>
    </lineage>
</organism>
<name>A0A564YMM8_HYMDI</name>
<dbReference type="InterPro" id="IPR016024">
    <property type="entry name" value="ARM-type_fold"/>
</dbReference>
<dbReference type="PANTHER" id="PTHR13129:SF4">
    <property type="entry name" value="DDB1- AND CUL4-ASSOCIATED FACTOR 1"/>
    <property type="match status" value="1"/>
</dbReference>
<evidence type="ECO:0000313" key="3">
    <source>
        <dbReference type="EMBL" id="VUZ48541.1"/>
    </source>
</evidence>
<gene>
    <name evidence="3" type="ORF">WMSIL1_LOCUS7929</name>
</gene>